<comment type="caution">
    <text evidence="2">The sequence shown here is derived from an EMBL/GenBank/DDBJ whole genome shotgun (WGS) entry which is preliminary data.</text>
</comment>
<protein>
    <recommendedName>
        <fullName evidence="4">LysR family transcriptional regulator</fullName>
    </recommendedName>
</protein>
<accession>A0ABY2SHX1</accession>
<evidence type="ECO:0000313" key="2">
    <source>
        <dbReference type="EMBL" id="TKI04927.1"/>
    </source>
</evidence>
<evidence type="ECO:0000256" key="1">
    <source>
        <dbReference type="ARBA" id="ARBA00009437"/>
    </source>
</evidence>
<dbReference type="Proteomes" id="UP000305202">
    <property type="component" value="Unassembled WGS sequence"/>
</dbReference>
<keyword evidence="3" id="KW-1185">Reference proteome</keyword>
<comment type="similarity">
    <text evidence="1">Belongs to the LysR transcriptional regulatory family.</text>
</comment>
<dbReference type="Gene3D" id="3.40.190.290">
    <property type="match status" value="1"/>
</dbReference>
<proteinExistence type="inferred from homology"/>
<dbReference type="PANTHER" id="PTHR30537:SF5">
    <property type="entry name" value="HTH-TYPE TRANSCRIPTIONAL ACTIVATOR TTDR-RELATED"/>
    <property type="match status" value="1"/>
</dbReference>
<reference evidence="2 3" key="1">
    <citation type="submission" date="2019-04" db="EMBL/GenBank/DDBJ databases">
        <authorList>
            <person name="Li M."/>
            <person name="Gao C."/>
        </authorList>
    </citation>
    <scope>NUCLEOTIDE SEQUENCE [LARGE SCALE GENOMIC DNA]</scope>
    <source>
        <strain evidence="2 3">BGMRC 2031</strain>
    </source>
</reference>
<dbReference type="RefSeq" id="WP_136991275.1">
    <property type="nucleotide sequence ID" value="NZ_SZPQ01000024.1"/>
</dbReference>
<dbReference type="EMBL" id="SZPQ01000024">
    <property type="protein sequence ID" value="TKI04927.1"/>
    <property type="molecule type" value="Genomic_DNA"/>
</dbReference>
<sequence>MNDKMGHAQMTKPDMTEMNAFVKVAARRSFRKAADVLAPSPSTVSPPTGLGIAYVFKSLARDALKAGRLISVFDAWRPSLPGAFLYQARRKTPTFRAGI</sequence>
<dbReference type="InterPro" id="IPR058163">
    <property type="entry name" value="LysR-type_TF_proteobact-type"/>
</dbReference>
<organism evidence="2 3">
    <name type="scientific">Martelella alba</name>
    <dbReference type="NCBI Taxonomy" id="2590451"/>
    <lineage>
        <taxon>Bacteria</taxon>
        <taxon>Pseudomonadati</taxon>
        <taxon>Pseudomonadota</taxon>
        <taxon>Alphaproteobacteria</taxon>
        <taxon>Hyphomicrobiales</taxon>
        <taxon>Aurantimonadaceae</taxon>
        <taxon>Martelella</taxon>
    </lineage>
</organism>
<name>A0ABY2SHX1_9HYPH</name>
<evidence type="ECO:0000313" key="3">
    <source>
        <dbReference type="Proteomes" id="UP000305202"/>
    </source>
</evidence>
<evidence type="ECO:0008006" key="4">
    <source>
        <dbReference type="Google" id="ProtNLM"/>
    </source>
</evidence>
<gene>
    <name evidence="2" type="ORF">FCN80_16555</name>
</gene>
<dbReference type="PANTHER" id="PTHR30537">
    <property type="entry name" value="HTH-TYPE TRANSCRIPTIONAL REGULATOR"/>
    <property type="match status" value="1"/>
</dbReference>